<feature type="signal peptide" evidence="1">
    <location>
        <begin position="1"/>
        <end position="28"/>
    </location>
</feature>
<reference evidence="3" key="1">
    <citation type="journal article" date="2019" name="Int. J. Syst. Evol. Microbiol.">
        <title>The Global Catalogue of Microorganisms (GCM) 10K type strain sequencing project: providing services to taxonomists for standard genome sequencing and annotation.</title>
        <authorList>
            <consortium name="The Broad Institute Genomics Platform"/>
            <consortium name="The Broad Institute Genome Sequencing Center for Infectious Disease"/>
            <person name="Wu L."/>
            <person name="Ma J."/>
        </authorList>
    </citation>
    <scope>NUCLEOTIDE SEQUENCE [LARGE SCALE GENOMIC DNA]</scope>
    <source>
        <strain evidence="3">ICMP 6774ER</strain>
    </source>
</reference>
<name>A0ABW4T2A3_9ACTN</name>
<sequence length="47" mass="4687">MRSRRHRVLALSALAAVAVLLTATSAAADTEPGTAPTVVGAVGNHCC</sequence>
<evidence type="ECO:0000256" key="1">
    <source>
        <dbReference type="SAM" id="SignalP"/>
    </source>
</evidence>
<keyword evidence="3" id="KW-1185">Reference proteome</keyword>
<accession>A0ABW4T2A3</accession>
<gene>
    <name evidence="2" type="ORF">ACFSKW_26380</name>
</gene>
<proteinExistence type="predicted"/>
<evidence type="ECO:0000313" key="3">
    <source>
        <dbReference type="Proteomes" id="UP001597368"/>
    </source>
</evidence>
<dbReference type="Proteomes" id="UP001597368">
    <property type="component" value="Unassembled WGS sequence"/>
</dbReference>
<feature type="chain" id="PRO_5046597600" evidence="1">
    <location>
        <begin position="29"/>
        <end position="47"/>
    </location>
</feature>
<dbReference type="RefSeq" id="WP_379575121.1">
    <property type="nucleotide sequence ID" value="NZ_JBHUFV010000038.1"/>
</dbReference>
<evidence type="ECO:0000313" key="2">
    <source>
        <dbReference type="EMBL" id="MFD1935006.1"/>
    </source>
</evidence>
<dbReference type="EMBL" id="JBHUFV010000038">
    <property type="protein sequence ID" value="MFD1935006.1"/>
    <property type="molecule type" value="Genomic_DNA"/>
</dbReference>
<protein>
    <submittedName>
        <fullName evidence="2">Uncharacterized protein</fullName>
    </submittedName>
</protein>
<organism evidence="2 3">
    <name type="scientific">Nonomuraea mangrovi</name>
    <dbReference type="NCBI Taxonomy" id="2316207"/>
    <lineage>
        <taxon>Bacteria</taxon>
        <taxon>Bacillati</taxon>
        <taxon>Actinomycetota</taxon>
        <taxon>Actinomycetes</taxon>
        <taxon>Streptosporangiales</taxon>
        <taxon>Streptosporangiaceae</taxon>
        <taxon>Nonomuraea</taxon>
    </lineage>
</organism>
<keyword evidence="1" id="KW-0732">Signal</keyword>
<comment type="caution">
    <text evidence="2">The sequence shown here is derived from an EMBL/GenBank/DDBJ whole genome shotgun (WGS) entry which is preliminary data.</text>
</comment>